<reference evidence="2 3" key="1">
    <citation type="submission" date="2013-07" db="EMBL/GenBank/DDBJ databases">
        <authorList>
            <person name="Genoscope - CEA"/>
        </authorList>
    </citation>
    <scope>NUCLEOTIDE SEQUENCE [LARGE SCALE GENOMIC DNA]</scope>
    <source>
        <strain evidence="3">FRM16 / DSM 17909</strain>
    </source>
</reference>
<evidence type="ECO:0000313" key="3">
    <source>
        <dbReference type="Proteomes" id="UP000032721"/>
    </source>
</evidence>
<dbReference type="AlphaFoldDB" id="A0A068QWQ6"/>
<feature type="compositionally biased region" description="Polar residues" evidence="1">
    <location>
        <begin position="24"/>
        <end position="33"/>
    </location>
</feature>
<dbReference type="EMBL" id="FO704550">
    <property type="protein sequence ID" value="CDG19467.1"/>
    <property type="molecule type" value="Genomic_DNA"/>
</dbReference>
<gene>
    <name evidence="2" type="ORF">XDD1_3782</name>
</gene>
<evidence type="ECO:0000313" key="2">
    <source>
        <dbReference type="EMBL" id="CDG19467.1"/>
    </source>
</evidence>
<protein>
    <submittedName>
        <fullName evidence="2">Uncharacterized protein</fullName>
    </submittedName>
</protein>
<proteinExistence type="predicted"/>
<name>A0A068QWQ6_9GAMM</name>
<feature type="region of interest" description="Disordered" evidence="1">
    <location>
        <begin position="1"/>
        <end position="33"/>
    </location>
</feature>
<evidence type="ECO:0000256" key="1">
    <source>
        <dbReference type="SAM" id="MobiDB-lite"/>
    </source>
</evidence>
<dbReference type="KEGG" id="xdo:XDD1_3782"/>
<dbReference type="HOGENOM" id="CLU_2621230_0_0_6"/>
<accession>A0A068QWQ6</accession>
<dbReference type="Proteomes" id="UP000032721">
    <property type="component" value="Chromosome"/>
</dbReference>
<sequence>MDCPPGKSTIQAVQTAIIPPTPSPNTKRPYSNPSRVDNFAHIIVARERINADITNISRYPINRITKPKITLPTIAVKA</sequence>
<organism evidence="2 3">
    <name type="scientific">Xenorhabdus doucetiae</name>
    <dbReference type="NCBI Taxonomy" id="351671"/>
    <lineage>
        <taxon>Bacteria</taxon>
        <taxon>Pseudomonadati</taxon>
        <taxon>Pseudomonadota</taxon>
        <taxon>Gammaproteobacteria</taxon>
        <taxon>Enterobacterales</taxon>
        <taxon>Morganellaceae</taxon>
        <taxon>Xenorhabdus</taxon>
    </lineage>
</organism>